<evidence type="ECO:0000313" key="3">
    <source>
        <dbReference type="Proteomes" id="UP000199513"/>
    </source>
</evidence>
<evidence type="ECO:0000313" key="2">
    <source>
        <dbReference type="EMBL" id="SFF58842.1"/>
    </source>
</evidence>
<name>A0A1I2JVH9_9BACT</name>
<accession>A0A1I2JVH9</accession>
<keyword evidence="1" id="KW-0175">Coiled coil</keyword>
<gene>
    <name evidence="2" type="ORF">SAMN04488541_10707</name>
</gene>
<dbReference type="STRING" id="1003.SAMN04488541_10707"/>
<sequence length="128" mass="15258">MTSNQSYITEQHKENKSWLASLEFYKDEIKVLRNRLDEVASKNSDKEIKIRVSHFENQLIINDEQLDELKHAIKMNQAEIEQNITENPVASDHRKAEDHVALRDRFNTFEQIFKQLREEMNEFLAKVL</sequence>
<protein>
    <submittedName>
        <fullName evidence="2">Uncharacterized protein</fullName>
    </submittedName>
</protein>
<feature type="coiled-coil region" evidence="1">
    <location>
        <begin position="22"/>
        <end position="49"/>
    </location>
</feature>
<dbReference type="OrthoDB" id="680366at2"/>
<organism evidence="2 3">
    <name type="scientific">Thermoflexibacter ruber</name>
    <dbReference type="NCBI Taxonomy" id="1003"/>
    <lineage>
        <taxon>Bacteria</taxon>
        <taxon>Pseudomonadati</taxon>
        <taxon>Bacteroidota</taxon>
        <taxon>Cytophagia</taxon>
        <taxon>Cytophagales</taxon>
        <taxon>Thermoflexibacteraceae</taxon>
        <taxon>Thermoflexibacter</taxon>
    </lineage>
</organism>
<keyword evidence="3" id="KW-1185">Reference proteome</keyword>
<dbReference type="EMBL" id="FONY01000070">
    <property type="protein sequence ID" value="SFF58842.1"/>
    <property type="molecule type" value="Genomic_DNA"/>
</dbReference>
<dbReference type="Proteomes" id="UP000199513">
    <property type="component" value="Unassembled WGS sequence"/>
</dbReference>
<reference evidence="2 3" key="1">
    <citation type="submission" date="2016-10" db="EMBL/GenBank/DDBJ databases">
        <authorList>
            <person name="de Groot N.N."/>
        </authorList>
    </citation>
    <scope>NUCLEOTIDE SEQUENCE [LARGE SCALE GENOMIC DNA]</scope>
    <source>
        <strain>GEY</strain>
        <strain evidence="3">DSM 9560</strain>
    </source>
</reference>
<dbReference type="AlphaFoldDB" id="A0A1I2JVH9"/>
<proteinExistence type="predicted"/>
<dbReference type="RefSeq" id="WP_091549457.1">
    <property type="nucleotide sequence ID" value="NZ_FONY01000070.1"/>
</dbReference>
<evidence type="ECO:0000256" key="1">
    <source>
        <dbReference type="SAM" id="Coils"/>
    </source>
</evidence>